<evidence type="ECO:0000256" key="3">
    <source>
        <dbReference type="ARBA" id="ARBA00022833"/>
    </source>
</evidence>
<evidence type="ECO:0000313" key="5">
    <source>
        <dbReference type="EMBL" id="KAK9876387.1"/>
    </source>
</evidence>
<keyword evidence="2" id="KW-0863">Zinc-finger</keyword>
<feature type="domain" description="BED-type" evidence="4">
    <location>
        <begin position="8"/>
        <end position="37"/>
    </location>
</feature>
<dbReference type="AlphaFoldDB" id="A0AAW1TXS2"/>
<evidence type="ECO:0000256" key="2">
    <source>
        <dbReference type="ARBA" id="ARBA00022771"/>
    </source>
</evidence>
<dbReference type="Pfam" id="PF02892">
    <property type="entry name" value="zf-BED"/>
    <property type="match status" value="1"/>
</dbReference>
<dbReference type="EMBL" id="JARQZJ010000036">
    <property type="protein sequence ID" value="KAK9876387.1"/>
    <property type="molecule type" value="Genomic_DNA"/>
</dbReference>
<evidence type="ECO:0000259" key="4">
    <source>
        <dbReference type="Pfam" id="PF02892"/>
    </source>
</evidence>
<proteinExistence type="predicted"/>
<gene>
    <name evidence="5" type="ORF">WA026_012698</name>
</gene>
<dbReference type="Proteomes" id="UP001431783">
    <property type="component" value="Unassembled WGS sequence"/>
</dbReference>
<evidence type="ECO:0000256" key="1">
    <source>
        <dbReference type="ARBA" id="ARBA00022723"/>
    </source>
</evidence>
<keyword evidence="6" id="KW-1185">Reference proteome</keyword>
<name>A0AAW1TXS2_9CUCU</name>
<accession>A0AAW1TXS2</accession>
<dbReference type="InterPro" id="IPR003656">
    <property type="entry name" value="Znf_BED"/>
</dbReference>
<dbReference type="GO" id="GO:0003677">
    <property type="term" value="F:DNA binding"/>
    <property type="evidence" value="ECO:0007669"/>
    <property type="project" value="InterPro"/>
</dbReference>
<evidence type="ECO:0000313" key="6">
    <source>
        <dbReference type="Proteomes" id="UP001431783"/>
    </source>
</evidence>
<reference evidence="5 6" key="1">
    <citation type="submission" date="2023-03" db="EMBL/GenBank/DDBJ databases">
        <title>Genome insight into feeding habits of ladybird beetles.</title>
        <authorList>
            <person name="Li H.-S."/>
            <person name="Huang Y.-H."/>
            <person name="Pang H."/>
        </authorList>
    </citation>
    <scope>NUCLEOTIDE SEQUENCE [LARGE SCALE GENOMIC DNA]</scope>
    <source>
        <strain evidence="5">SYSU_2023b</strain>
        <tissue evidence="5">Whole body</tissue>
    </source>
</reference>
<organism evidence="5 6">
    <name type="scientific">Henosepilachna vigintioctopunctata</name>
    <dbReference type="NCBI Taxonomy" id="420089"/>
    <lineage>
        <taxon>Eukaryota</taxon>
        <taxon>Metazoa</taxon>
        <taxon>Ecdysozoa</taxon>
        <taxon>Arthropoda</taxon>
        <taxon>Hexapoda</taxon>
        <taxon>Insecta</taxon>
        <taxon>Pterygota</taxon>
        <taxon>Neoptera</taxon>
        <taxon>Endopterygota</taxon>
        <taxon>Coleoptera</taxon>
        <taxon>Polyphaga</taxon>
        <taxon>Cucujiformia</taxon>
        <taxon>Coccinelloidea</taxon>
        <taxon>Coccinellidae</taxon>
        <taxon>Epilachninae</taxon>
        <taxon>Epilachnini</taxon>
        <taxon>Henosepilachna</taxon>
    </lineage>
</organism>
<comment type="caution">
    <text evidence="5">The sequence shown here is derived from an EMBL/GenBank/DDBJ whole genome shotgun (WGS) entry which is preliminary data.</text>
</comment>
<dbReference type="GO" id="GO:0008270">
    <property type="term" value="F:zinc ion binding"/>
    <property type="evidence" value="ECO:0007669"/>
    <property type="project" value="UniProtKB-KW"/>
</dbReference>
<protein>
    <recommendedName>
        <fullName evidence="4">BED-type domain-containing protein</fullName>
    </recommendedName>
</protein>
<keyword evidence="3" id="KW-0862">Zinc</keyword>
<sequence length="146" mass="16859">MSVSKKRSPIWQYFDLKSDDNKYAACLLCHVEISRGGEGKKAGIFERVMNRRFKKTSLSAINSESNIIESIEEITVISQGIVTEQKMDQECQVDFYSDSDVNSQTFICNRFVKDEICHAETQTEIVEDTRQFLNSFDDNVHIFLKK</sequence>
<keyword evidence="1" id="KW-0479">Metal-binding</keyword>